<organism evidence="1">
    <name type="scientific">Brassica oleracea</name>
    <name type="common">Wild cabbage</name>
    <dbReference type="NCBI Taxonomy" id="3712"/>
    <lineage>
        <taxon>Eukaryota</taxon>
        <taxon>Viridiplantae</taxon>
        <taxon>Streptophyta</taxon>
        <taxon>Embryophyta</taxon>
        <taxon>Tracheophyta</taxon>
        <taxon>Spermatophyta</taxon>
        <taxon>Magnoliopsida</taxon>
        <taxon>eudicotyledons</taxon>
        <taxon>Gunneridae</taxon>
        <taxon>Pentapetalae</taxon>
        <taxon>rosids</taxon>
        <taxon>malvids</taxon>
        <taxon>Brassicales</taxon>
        <taxon>Brassicaceae</taxon>
        <taxon>Brassiceae</taxon>
        <taxon>Brassica</taxon>
    </lineage>
</organism>
<dbReference type="AlphaFoldDB" id="A0A3P6FCN7"/>
<dbReference type="EMBL" id="LR031877">
    <property type="protein sequence ID" value="VDD47106.1"/>
    <property type="molecule type" value="Genomic_DNA"/>
</dbReference>
<protein>
    <submittedName>
        <fullName evidence="1">Uncharacterized protein</fullName>
    </submittedName>
</protein>
<sequence>MRCTRGRYGALWRKERIGLSLVMLYRTLARRGIILVTRLNRVDHVTNRI</sequence>
<evidence type="ECO:0000313" key="1">
    <source>
        <dbReference type="EMBL" id="VDD47106.1"/>
    </source>
</evidence>
<name>A0A3P6FCN7_BRAOL</name>
<reference evidence="1" key="1">
    <citation type="submission" date="2018-11" db="EMBL/GenBank/DDBJ databases">
        <authorList>
            <consortium name="Genoscope - CEA"/>
            <person name="William W."/>
        </authorList>
    </citation>
    <scope>NUCLEOTIDE SEQUENCE</scope>
</reference>
<accession>A0A3P6FCN7</accession>
<gene>
    <name evidence="1" type="ORF">BOLC5T34653H</name>
</gene>
<proteinExistence type="predicted"/>